<protein>
    <submittedName>
        <fullName evidence="1">Uncharacterized protein</fullName>
    </submittedName>
</protein>
<dbReference type="Proteomes" id="UP001148629">
    <property type="component" value="Unassembled WGS sequence"/>
</dbReference>
<reference evidence="1" key="1">
    <citation type="submission" date="2022-08" db="EMBL/GenBank/DDBJ databases">
        <title>Genome Sequence of Fusarium decemcellulare.</title>
        <authorList>
            <person name="Buettner E."/>
        </authorList>
    </citation>
    <scope>NUCLEOTIDE SEQUENCE</scope>
    <source>
        <strain evidence="1">Babe19</strain>
    </source>
</reference>
<sequence>MFLWARLMTTYLQSPALTPAQKLRIAREKTPAGINNLYLKIFDLIRSLDEPSQHLARKIFLWCGHAYNQLTTQELHVVTNDEFQSVDDELVDMENVVIITCGGLVEKRSDGTFHFIHLTAKEFMSSNILTSPSGIDFAPSPARAMGEIARTCLTYLSVRMPASPLSGDMSRKATADELVIQQPFLSHAVLNWCFYLNHMLDMDRQESLSSCDTSTRDCLLVLGKFFTLKLNIMAWLEAFFTLAPNKPPGKGIFIPMDSVVSSLKASHISLCQISSSILTASLDKTSLLNDLEEFAHTLNRINNTWGDTLCHRPQEIWNDVTLFTVSRFLQPTAAAIVQPVETKNLEDGDRGDPKFFISASSTDGQRVGMLQVWPSPLFNMLWSRPSDFRDYVKRHCDFLGLSQDIDLQNSGQAERFIPILCPGWTAQFQVSKLGEGQQEVLYSANIEISEQEVALQLRQSFRQGPLREWKLYFPMAISPSLAIFVVLRTVYAMGPDLKCHNIKQPISLVLNSADIDPEGSNWSNKRRFFELPYSYKAKVGCDDKFLLLQEEDPRLAGQVSIVVFRLIVNARGIEAHCVNRLLYKPGNGHESLCELHWHRPWLIFVASSSLQAWNLQEEAESIQSIFTPDGSQPKPHIQSIGFSHCGEYVTAKLSTQAWPTVLPLPHVQSNKRTQDESHDSQRKRHKKAETCSELALLSGLAAAETSVVVGDNRTGSLYLNREVKFSGVQSVQLHRLRNEAQETASLVSLPSDINLRTLRPSVRETETGEEYMLVMNKQQLGSYESDDASNGQLPFIIRRDVRSIRFVQDTTEDGSRGKRLQLRDD</sequence>
<comment type="caution">
    <text evidence="1">The sequence shown here is derived from an EMBL/GenBank/DDBJ whole genome shotgun (WGS) entry which is preliminary data.</text>
</comment>
<keyword evidence="2" id="KW-1185">Reference proteome</keyword>
<evidence type="ECO:0000313" key="2">
    <source>
        <dbReference type="Proteomes" id="UP001148629"/>
    </source>
</evidence>
<name>A0ACC1S9N7_9HYPO</name>
<proteinExistence type="predicted"/>
<evidence type="ECO:0000313" key="1">
    <source>
        <dbReference type="EMBL" id="KAJ3534997.1"/>
    </source>
</evidence>
<accession>A0ACC1S9N7</accession>
<dbReference type="EMBL" id="JANRMS010000742">
    <property type="protein sequence ID" value="KAJ3534997.1"/>
    <property type="molecule type" value="Genomic_DNA"/>
</dbReference>
<gene>
    <name evidence="1" type="ORF">NM208_g7315</name>
</gene>
<organism evidence="1 2">
    <name type="scientific">Fusarium decemcellulare</name>
    <dbReference type="NCBI Taxonomy" id="57161"/>
    <lineage>
        <taxon>Eukaryota</taxon>
        <taxon>Fungi</taxon>
        <taxon>Dikarya</taxon>
        <taxon>Ascomycota</taxon>
        <taxon>Pezizomycotina</taxon>
        <taxon>Sordariomycetes</taxon>
        <taxon>Hypocreomycetidae</taxon>
        <taxon>Hypocreales</taxon>
        <taxon>Nectriaceae</taxon>
        <taxon>Fusarium</taxon>
        <taxon>Fusarium decemcellulare species complex</taxon>
    </lineage>
</organism>